<evidence type="ECO:0000313" key="1">
    <source>
        <dbReference type="EMBL" id="JAH67301.1"/>
    </source>
</evidence>
<sequence>MKIKQKQSNTVVPPGLRPISVYFVL</sequence>
<protein>
    <submittedName>
        <fullName evidence="1">Uncharacterized protein</fullName>
    </submittedName>
</protein>
<organism evidence="1">
    <name type="scientific">Anguilla anguilla</name>
    <name type="common">European freshwater eel</name>
    <name type="synonym">Muraena anguilla</name>
    <dbReference type="NCBI Taxonomy" id="7936"/>
    <lineage>
        <taxon>Eukaryota</taxon>
        <taxon>Metazoa</taxon>
        <taxon>Chordata</taxon>
        <taxon>Craniata</taxon>
        <taxon>Vertebrata</taxon>
        <taxon>Euteleostomi</taxon>
        <taxon>Actinopterygii</taxon>
        <taxon>Neopterygii</taxon>
        <taxon>Teleostei</taxon>
        <taxon>Anguilliformes</taxon>
        <taxon>Anguillidae</taxon>
        <taxon>Anguilla</taxon>
    </lineage>
</organism>
<reference evidence="1" key="1">
    <citation type="submission" date="2014-11" db="EMBL/GenBank/DDBJ databases">
        <authorList>
            <person name="Amaro Gonzalez C."/>
        </authorList>
    </citation>
    <scope>NUCLEOTIDE SEQUENCE</scope>
</reference>
<dbReference type="EMBL" id="GBXM01041276">
    <property type="protein sequence ID" value="JAH67301.1"/>
    <property type="molecule type" value="Transcribed_RNA"/>
</dbReference>
<accession>A0A0E9UNH3</accession>
<proteinExistence type="predicted"/>
<dbReference type="AlphaFoldDB" id="A0A0E9UNH3"/>
<reference evidence="1" key="2">
    <citation type="journal article" date="2015" name="Fish Shellfish Immunol.">
        <title>Early steps in the European eel (Anguilla anguilla)-Vibrio vulnificus interaction in the gills: Role of the RtxA13 toxin.</title>
        <authorList>
            <person name="Callol A."/>
            <person name="Pajuelo D."/>
            <person name="Ebbesson L."/>
            <person name="Teles M."/>
            <person name="MacKenzie S."/>
            <person name="Amaro C."/>
        </authorList>
    </citation>
    <scope>NUCLEOTIDE SEQUENCE</scope>
</reference>
<name>A0A0E9UNH3_ANGAN</name>